<keyword evidence="3" id="KW-0413">Isomerase</keyword>
<dbReference type="SUPFAM" id="SSF55174">
    <property type="entry name" value="Alpha-L RNA-binding motif"/>
    <property type="match status" value="1"/>
</dbReference>
<dbReference type="GO" id="GO:0009982">
    <property type="term" value="F:pseudouridine synthase activity"/>
    <property type="evidence" value="ECO:0007669"/>
    <property type="project" value="UniProtKB-ARBA"/>
</dbReference>
<evidence type="ECO:0000256" key="4">
    <source>
        <dbReference type="PROSITE-ProRule" id="PRU00182"/>
    </source>
</evidence>
<dbReference type="InterPro" id="IPR006224">
    <property type="entry name" value="PsdUridine_synth_RluA-like_CS"/>
</dbReference>
<protein>
    <recommendedName>
        <fullName evidence="5">Pseudouridine synthase RsuA/RluA-like domain-containing protein</fullName>
    </recommendedName>
</protein>
<evidence type="ECO:0000256" key="1">
    <source>
        <dbReference type="ARBA" id="ARBA00000073"/>
    </source>
</evidence>
<dbReference type="PANTHER" id="PTHR21600">
    <property type="entry name" value="MITOCHONDRIAL RNA PSEUDOURIDINE SYNTHASE"/>
    <property type="match status" value="1"/>
</dbReference>
<dbReference type="InterPro" id="IPR050188">
    <property type="entry name" value="RluA_PseudoU_synthase"/>
</dbReference>
<evidence type="ECO:0000313" key="6">
    <source>
        <dbReference type="EMBL" id="KAL2622413.1"/>
    </source>
</evidence>
<accession>A0ABD1Y6W4</accession>
<proteinExistence type="inferred from homology"/>
<dbReference type="InterPro" id="IPR036986">
    <property type="entry name" value="S4_RNA-bd_sf"/>
</dbReference>
<evidence type="ECO:0000313" key="7">
    <source>
        <dbReference type="Proteomes" id="UP001605036"/>
    </source>
</evidence>
<dbReference type="Gene3D" id="3.10.290.10">
    <property type="entry name" value="RNA-binding S4 domain"/>
    <property type="match status" value="1"/>
</dbReference>
<keyword evidence="7" id="KW-1185">Reference proteome</keyword>
<comment type="catalytic activity">
    <reaction evidence="1">
        <text>a uridine in RNA = a pseudouridine in RNA</text>
        <dbReference type="Rhea" id="RHEA:48348"/>
        <dbReference type="Rhea" id="RHEA-COMP:12068"/>
        <dbReference type="Rhea" id="RHEA-COMP:12069"/>
        <dbReference type="ChEBI" id="CHEBI:65314"/>
        <dbReference type="ChEBI" id="CHEBI:65315"/>
    </reaction>
</comment>
<dbReference type="Pfam" id="PF00849">
    <property type="entry name" value="PseudoU_synth_2"/>
    <property type="match status" value="1"/>
</dbReference>
<evidence type="ECO:0000259" key="5">
    <source>
        <dbReference type="Pfam" id="PF00849"/>
    </source>
</evidence>
<dbReference type="EMBL" id="JBHFFA010000006">
    <property type="protein sequence ID" value="KAL2622413.1"/>
    <property type="molecule type" value="Genomic_DNA"/>
</dbReference>
<dbReference type="SUPFAM" id="SSF55120">
    <property type="entry name" value="Pseudouridine synthase"/>
    <property type="match status" value="1"/>
</dbReference>
<dbReference type="InterPro" id="IPR006145">
    <property type="entry name" value="PsdUridine_synth_RsuA/RluA"/>
</dbReference>
<name>A0ABD1Y6W4_9MARC</name>
<dbReference type="CDD" id="cd00165">
    <property type="entry name" value="S4"/>
    <property type="match status" value="1"/>
</dbReference>
<keyword evidence="4" id="KW-0694">RNA-binding</keyword>
<feature type="domain" description="Pseudouridine synthase RsuA/RluA-like" evidence="5">
    <location>
        <begin position="74"/>
        <end position="283"/>
    </location>
</feature>
<evidence type="ECO:0000256" key="2">
    <source>
        <dbReference type="ARBA" id="ARBA00010876"/>
    </source>
</evidence>
<dbReference type="Proteomes" id="UP001605036">
    <property type="component" value="Unassembled WGS sequence"/>
</dbReference>
<dbReference type="Gene3D" id="3.30.2350.10">
    <property type="entry name" value="Pseudouridine synthase"/>
    <property type="match status" value="2"/>
</dbReference>
<sequence length="370" mass="40622">MTRRVRNNSLPRVSRARVQSSIRQGLALVNGQLANKVSLTIKTGDIVECKLSGPTSSEAEPEDIALDMVFEDVHLIVINKPAHMVVHPAPGHAKGTLVNALLHHCGLPAMQLVTGSSGSQGGLLGSQEVDEDIFDADENDEEEGVQPETKGRLEWSGPAPIIRPGIVHRLDKGTSGLLVVAKDDYTHEHLCNQFKARTVRRSYMSLTCGCPPPGIGRVDVPIGRDPRDRKRMAAFPFATANMRTRSAASKYRVLEILADGGSALVEWRLETGRTHQIRVHAQHLGYPLLGDDLYGGTKGAAEAKLLHRFPSVKHGPLRHMLAQIDRPCLHAQTLGFLHPWTGEELNFMRPPPEDFAVILQLLRMYGTTEV</sequence>
<dbReference type="AlphaFoldDB" id="A0ABD1Y6W4"/>
<dbReference type="CDD" id="cd02869">
    <property type="entry name" value="PseudoU_synth_RluA_like"/>
    <property type="match status" value="1"/>
</dbReference>
<gene>
    <name evidence="6" type="ORF">R1flu_002618</name>
</gene>
<dbReference type="PROSITE" id="PS50889">
    <property type="entry name" value="S4"/>
    <property type="match status" value="1"/>
</dbReference>
<dbReference type="GO" id="GO:0003723">
    <property type="term" value="F:RNA binding"/>
    <property type="evidence" value="ECO:0007669"/>
    <property type="project" value="UniProtKB-KW"/>
</dbReference>
<comment type="caution">
    <text evidence="6">The sequence shown here is derived from an EMBL/GenBank/DDBJ whole genome shotgun (WGS) entry which is preliminary data.</text>
</comment>
<comment type="similarity">
    <text evidence="2">Belongs to the pseudouridine synthase RluA family.</text>
</comment>
<dbReference type="PANTHER" id="PTHR21600:SF87">
    <property type="entry name" value="RNA PSEUDOURIDYLATE SYNTHASE DOMAIN-CONTAINING PROTEIN 1"/>
    <property type="match status" value="1"/>
</dbReference>
<evidence type="ECO:0000256" key="3">
    <source>
        <dbReference type="ARBA" id="ARBA00023235"/>
    </source>
</evidence>
<organism evidence="6 7">
    <name type="scientific">Riccia fluitans</name>
    <dbReference type="NCBI Taxonomy" id="41844"/>
    <lineage>
        <taxon>Eukaryota</taxon>
        <taxon>Viridiplantae</taxon>
        <taxon>Streptophyta</taxon>
        <taxon>Embryophyta</taxon>
        <taxon>Marchantiophyta</taxon>
        <taxon>Marchantiopsida</taxon>
        <taxon>Marchantiidae</taxon>
        <taxon>Marchantiales</taxon>
        <taxon>Ricciaceae</taxon>
        <taxon>Riccia</taxon>
    </lineage>
</organism>
<dbReference type="InterPro" id="IPR020103">
    <property type="entry name" value="PsdUridine_synth_cat_dom_sf"/>
</dbReference>
<reference evidence="6 7" key="1">
    <citation type="submission" date="2024-09" db="EMBL/GenBank/DDBJ databases">
        <title>Chromosome-scale assembly of Riccia fluitans.</title>
        <authorList>
            <person name="Paukszto L."/>
            <person name="Sawicki J."/>
            <person name="Karawczyk K."/>
            <person name="Piernik-Szablinska J."/>
            <person name="Szczecinska M."/>
            <person name="Mazdziarz M."/>
        </authorList>
    </citation>
    <scope>NUCLEOTIDE SEQUENCE [LARGE SCALE GENOMIC DNA]</scope>
    <source>
        <strain evidence="6">Rf_01</strain>
        <tissue evidence="6">Aerial parts of the thallus</tissue>
    </source>
</reference>
<dbReference type="PROSITE" id="PS01129">
    <property type="entry name" value="PSI_RLU"/>
    <property type="match status" value="1"/>
</dbReference>